<name>A0AAE3H322_9BACT</name>
<dbReference type="Proteomes" id="UP001204144">
    <property type="component" value="Unassembled WGS sequence"/>
</dbReference>
<keyword evidence="1" id="KW-0472">Membrane</keyword>
<keyword evidence="1" id="KW-1133">Transmembrane helix</keyword>
<sequence length="326" mass="37438">MKLILNNKSEKLSNTFFRNTKFLKFVFLVCIMILLLLKIKTLHITSALFFETLITLRGNLAYFLAAIALLFLNYFFEISKWNLLSTQIEARSFRDSTIEVLRGLRVGLLTPFMIGDFLGRSIDFKKEHRAEAMALNMFNSACQTYTAIVFGGMAFLFWWNLSTDSLKNLLIFPNILLIISTFLGLFFVLKIKFSWHFLAKGKIIRPYLEASKMDINLSNVLRMKVLMLSFGRTLVYNLQFWLFYISLGVDLPKVIIFIGVNLMLLVKTVGGGLNVFGDLTLREFISVHFFGIYHANGGLILIATFVVWLMNIFLPVIIGLFLKPKI</sequence>
<feature type="transmembrane region" description="Helical" evidence="1">
    <location>
        <begin position="254"/>
        <end position="277"/>
    </location>
</feature>
<dbReference type="AlphaFoldDB" id="A0AAE3H322"/>
<keyword evidence="3" id="KW-1185">Reference proteome</keyword>
<evidence type="ECO:0000313" key="3">
    <source>
        <dbReference type="Proteomes" id="UP001204144"/>
    </source>
</evidence>
<organism evidence="2 3">
    <name type="scientific">Lacihabitans soyangensis</name>
    <dbReference type="NCBI Taxonomy" id="869394"/>
    <lineage>
        <taxon>Bacteria</taxon>
        <taxon>Pseudomonadati</taxon>
        <taxon>Bacteroidota</taxon>
        <taxon>Cytophagia</taxon>
        <taxon>Cytophagales</taxon>
        <taxon>Leadbetterellaceae</taxon>
        <taxon>Lacihabitans</taxon>
    </lineage>
</organism>
<feature type="transmembrane region" description="Helical" evidence="1">
    <location>
        <begin position="21"/>
        <end position="39"/>
    </location>
</feature>
<proteinExistence type="predicted"/>
<evidence type="ECO:0000313" key="2">
    <source>
        <dbReference type="EMBL" id="MCP9763415.1"/>
    </source>
</evidence>
<gene>
    <name evidence="2" type="ORF">EGI31_10635</name>
</gene>
<comment type="caution">
    <text evidence="2">The sequence shown here is derived from an EMBL/GenBank/DDBJ whole genome shotgun (WGS) entry which is preliminary data.</text>
</comment>
<feature type="transmembrane region" description="Helical" evidence="1">
    <location>
        <begin position="134"/>
        <end position="159"/>
    </location>
</feature>
<evidence type="ECO:0008006" key="4">
    <source>
        <dbReference type="Google" id="ProtNLM"/>
    </source>
</evidence>
<feature type="transmembrane region" description="Helical" evidence="1">
    <location>
        <begin position="298"/>
        <end position="322"/>
    </location>
</feature>
<accession>A0AAE3H322</accession>
<protein>
    <recommendedName>
        <fullName evidence="4">Flippase-like domain-containing protein</fullName>
    </recommendedName>
</protein>
<feature type="transmembrane region" description="Helical" evidence="1">
    <location>
        <begin position="171"/>
        <end position="189"/>
    </location>
</feature>
<dbReference type="EMBL" id="RJUF01000028">
    <property type="protein sequence ID" value="MCP9763415.1"/>
    <property type="molecule type" value="Genomic_DNA"/>
</dbReference>
<feature type="transmembrane region" description="Helical" evidence="1">
    <location>
        <begin position="59"/>
        <end position="76"/>
    </location>
</feature>
<keyword evidence="1" id="KW-0812">Transmembrane</keyword>
<evidence type="ECO:0000256" key="1">
    <source>
        <dbReference type="SAM" id="Phobius"/>
    </source>
</evidence>
<reference evidence="2 3" key="1">
    <citation type="submission" date="2018-11" db="EMBL/GenBank/DDBJ databases">
        <title>Novel bacteria species description.</title>
        <authorList>
            <person name="Han J.-H."/>
        </authorList>
    </citation>
    <scope>NUCLEOTIDE SEQUENCE [LARGE SCALE GENOMIC DNA]</scope>
    <source>
        <strain evidence="2 3">KCTC23259</strain>
    </source>
</reference>
<feature type="transmembrane region" description="Helical" evidence="1">
    <location>
        <begin position="225"/>
        <end position="248"/>
    </location>
</feature>